<dbReference type="Proteomes" id="UP000652995">
    <property type="component" value="Unassembled WGS sequence"/>
</dbReference>
<dbReference type="GO" id="GO:0016787">
    <property type="term" value="F:hydrolase activity"/>
    <property type="evidence" value="ECO:0007669"/>
    <property type="project" value="UniProtKB-KW"/>
</dbReference>
<dbReference type="Pfam" id="PF00271">
    <property type="entry name" value="Helicase_C"/>
    <property type="match status" value="1"/>
</dbReference>
<dbReference type="PROSITE" id="PS00690">
    <property type="entry name" value="DEAH_ATP_HELICASE"/>
    <property type="match status" value="1"/>
</dbReference>
<evidence type="ECO:0000256" key="1">
    <source>
        <dbReference type="ARBA" id="ARBA00022741"/>
    </source>
</evidence>
<keyword evidence="4" id="KW-0067">ATP-binding</keyword>
<evidence type="ECO:0000256" key="6">
    <source>
        <dbReference type="ARBA" id="ARBA00044535"/>
    </source>
</evidence>
<dbReference type="Proteomes" id="UP000243706">
    <property type="component" value="Chromosome 1"/>
</dbReference>
<dbReference type="PANTHER" id="PTHR13710">
    <property type="entry name" value="DNA HELICASE RECQ FAMILY MEMBER"/>
    <property type="match status" value="1"/>
</dbReference>
<dbReference type="GO" id="GO:0005524">
    <property type="term" value="F:ATP binding"/>
    <property type="evidence" value="ECO:0007669"/>
    <property type="project" value="UniProtKB-KW"/>
</dbReference>
<accession>A0A240C4B9</accession>
<dbReference type="GO" id="GO:0006281">
    <property type="term" value="P:DNA repair"/>
    <property type="evidence" value="ECO:0007669"/>
    <property type="project" value="TreeGrafter"/>
</dbReference>
<dbReference type="GO" id="GO:0006310">
    <property type="term" value="P:DNA recombination"/>
    <property type="evidence" value="ECO:0007669"/>
    <property type="project" value="InterPro"/>
</dbReference>
<dbReference type="EMBL" id="LT906464">
    <property type="protein sequence ID" value="SNW02609.1"/>
    <property type="molecule type" value="Genomic_DNA"/>
</dbReference>
<dbReference type="GO" id="GO:0030894">
    <property type="term" value="C:replisome"/>
    <property type="evidence" value="ECO:0007669"/>
    <property type="project" value="TreeGrafter"/>
</dbReference>
<feature type="domain" description="Helicase C-terminal" evidence="9">
    <location>
        <begin position="213"/>
        <end position="365"/>
    </location>
</feature>
<keyword evidence="1" id="KW-0547">Nucleotide-binding</keyword>
<dbReference type="InterPro" id="IPR032284">
    <property type="entry name" value="RecQ_Zn-bd"/>
</dbReference>
<evidence type="ECO:0000256" key="3">
    <source>
        <dbReference type="ARBA" id="ARBA00022806"/>
    </source>
</evidence>
<sequence length="457" mass="52786">MLKTALQYYFGFSQFRQGQEALIQSVLDGKNTLGILPTGSGKSLCYQLPTYIKQQPTLIISPLISLMDDQVMQMKMYGERRVVSIHSGMSHSERQLAFQQLDSALFIFVSPEFILQPHHLNRFKNMPLGLIVLDEVHCLSEWGFDFRPHYALINHVTDSYQHVPILGLTATATSHLKSDIEFVTKQSFTLLQSDMDRPNISLSVKQMTSYQDKIDWILETINTSGPTIIYVSSKKVCLDIAEQIYASGYLTGIYHADLSYEERYTVQQQFLKNDIRIIVATSAFGMGVNKPDIRTVIHFHLSSSPSSYLQEIGRAGRDGKQSQAIALYQEDDQYLLELLATGHQITEEDIYLFEQRTLIDQEKHDILSVLSQHYSVERLQKIFRQNYQQKVRALQHILQYINAQTCRRNQLMRYFNMSVKTSNNCCDICGISHQIDEKNRKKVYRKISYEEKLETLF</sequence>
<reference evidence="10" key="4">
    <citation type="submission" date="2024-05" db="EMBL/GenBank/DDBJ databases">
        <authorList>
            <person name="Sun Q."/>
            <person name="Sedlacek I."/>
        </authorList>
    </citation>
    <scope>NUCLEOTIDE SEQUENCE</scope>
    <source>
        <strain evidence="10">CCM 4175</strain>
    </source>
</reference>
<evidence type="ECO:0000256" key="7">
    <source>
        <dbReference type="ARBA" id="ARBA00044550"/>
    </source>
</evidence>
<dbReference type="InterPro" id="IPR027417">
    <property type="entry name" value="P-loop_NTPase"/>
</dbReference>
<dbReference type="GO" id="GO:0003677">
    <property type="term" value="F:DNA binding"/>
    <property type="evidence" value="ECO:0007669"/>
    <property type="project" value="UniProtKB-KW"/>
</dbReference>
<dbReference type="InterPro" id="IPR011545">
    <property type="entry name" value="DEAD/DEAH_box_helicase_dom"/>
</dbReference>
<dbReference type="NCBIfam" id="TIGR00614">
    <property type="entry name" value="recQ_fam"/>
    <property type="match status" value="1"/>
</dbReference>
<dbReference type="GO" id="GO:0009378">
    <property type="term" value="F:four-way junction helicase activity"/>
    <property type="evidence" value="ECO:0007669"/>
    <property type="project" value="TreeGrafter"/>
</dbReference>
<keyword evidence="5" id="KW-0238">DNA-binding</keyword>
<evidence type="ECO:0000259" key="9">
    <source>
        <dbReference type="PROSITE" id="PS51194"/>
    </source>
</evidence>
<dbReference type="Gene3D" id="3.40.50.300">
    <property type="entry name" value="P-loop containing nucleotide triphosphate hydrolases"/>
    <property type="match status" value="2"/>
</dbReference>
<evidence type="ECO:0000313" key="11">
    <source>
        <dbReference type="EMBL" id="SNW02609.1"/>
    </source>
</evidence>
<dbReference type="CDD" id="cd17920">
    <property type="entry name" value="DEXHc_RecQ"/>
    <property type="match status" value="1"/>
</dbReference>
<dbReference type="InterPro" id="IPR004589">
    <property type="entry name" value="DNA_helicase_ATP-dep_RecQ"/>
</dbReference>
<dbReference type="EMBL" id="BMCB01000005">
    <property type="protein sequence ID" value="GGA88087.1"/>
    <property type="molecule type" value="Genomic_DNA"/>
</dbReference>
<evidence type="ECO:0000256" key="2">
    <source>
        <dbReference type="ARBA" id="ARBA00022801"/>
    </source>
</evidence>
<keyword evidence="2 11" id="KW-0378">Hydrolase</keyword>
<dbReference type="PANTHER" id="PTHR13710:SF84">
    <property type="entry name" value="ATP-DEPENDENT DNA HELICASE RECS-RELATED"/>
    <property type="match status" value="1"/>
</dbReference>
<dbReference type="PROSITE" id="PS51192">
    <property type="entry name" value="HELICASE_ATP_BIND_1"/>
    <property type="match status" value="1"/>
</dbReference>
<evidence type="ECO:0000256" key="5">
    <source>
        <dbReference type="ARBA" id="ARBA00023125"/>
    </source>
</evidence>
<keyword evidence="13" id="KW-1185">Reference proteome</keyword>
<dbReference type="InterPro" id="IPR001650">
    <property type="entry name" value="Helicase_C-like"/>
</dbReference>
<dbReference type="GO" id="GO:0005737">
    <property type="term" value="C:cytoplasm"/>
    <property type="evidence" value="ECO:0007669"/>
    <property type="project" value="TreeGrafter"/>
</dbReference>
<name>A0A240C4B9_9STAP</name>
<dbReference type="RefSeq" id="WP_095116916.1">
    <property type="nucleotide sequence ID" value="NZ_BMCB01000005.1"/>
</dbReference>
<evidence type="ECO:0000313" key="12">
    <source>
        <dbReference type="Proteomes" id="UP000243706"/>
    </source>
</evidence>
<dbReference type="KEGG" id="smus:C7J88_02550"/>
<dbReference type="SUPFAM" id="SSF52540">
    <property type="entry name" value="P-loop containing nucleoside triphosphate hydrolases"/>
    <property type="match status" value="1"/>
</dbReference>
<dbReference type="SMART" id="SM00487">
    <property type="entry name" value="DEXDc"/>
    <property type="match status" value="1"/>
</dbReference>
<dbReference type="AlphaFoldDB" id="A0A240C4B9"/>
<dbReference type="PROSITE" id="PS51194">
    <property type="entry name" value="HELICASE_CTER"/>
    <property type="match status" value="1"/>
</dbReference>
<dbReference type="OrthoDB" id="9763310at2"/>
<dbReference type="Pfam" id="PF16124">
    <property type="entry name" value="RecQ_Zn_bind"/>
    <property type="match status" value="1"/>
</dbReference>
<dbReference type="GO" id="GO:0043590">
    <property type="term" value="C:bacterial nucleoid"/>
    <property type="evidence" value="ECO:0007669"/>
    <property type="project" value="TreeGrafter"/>
</dbReference>
<reference evidence="13" key="3">
    <citation type="journal article" date="2019" name="Int. J. Syst. Evol. Microbiol.">
        <title>The Global Catalogue of Microorganisms (GCM) 10K type strain sequencing project: providing services to taxonomists for standard genome sequencing and annotation.</title>
        <authorList>
            <consortium name="The Broad Institute Genomics Platform"/>
            <consortium name="The Broad Institute Genome Sequencing Center for Infectious Disease"/>
            <person name="Wu L."/>
            <person name="Ma J."/>
        </authorList>
    </citation>
    <scope>NUCLEOTIDE SEQUENCE [LARGE SCALE GENOMIC DNA]</scope>
    <source>
        <strain evidence="13">CCM 4175</strain>
    </source>
</reference>
<protein>
    <recommendedName>
        <fullName evidence="6">ATP-dependent DNA helicase RecQ</fullName>
    </recommendedName>
    <alternativeName>
        <fullName evidence="7">DNA 3'-5' helicase RecQ</fullName>
    </alternativeName>
</protein>
<reference evidence="10" key="1">
    <citation type="journal article" date="2014" name="Int. J. Syst. Evol. Microbiol.">
        <title>Complete genome of a new Firmicutes species belonging to the dominant human colonic microbiota ('Ruminococcus bicirculans') reveals two chromosomes and a selective capacity to utilize plant glucans.</title>
        <authorList>
            <consortium name="NISC Comparative Sequencing Program"/>
            <person name="Wegmann U."/>
            <person name="Louis P."/>
            <person name="Goesmann A."/>
            <person name="Henrissat B."/>
            <person name="Duncan S.H."/>
            <person name="Flint H.J."/>
        </authorList>
    </citation>
    <scope>NUCLEOTIDE SEQUENCE</scope>
    <source>
        <strain evidence="10">CCM 4175</strain>
    </source>
</reference>
<evidence type="ECO:0000256" key="4">
    <source>
        <dbReference type="ARBA" id="ARBA00022840"/>
    </source>
</evidence>
<proteinExistence type="predicted"/>
<evidence type="ECO:0000259" key="8">
    <source>
        <dbReference type="PROSITE" id="PS51192"/>
    </source>
</evidence>
<keyword evidence="3 11" id="KW-0347">Helicase</keyword>
<organism evidence="11 12">
    <name type="scientific">Staphylococcus muscae</name>
    <dbReference type="NCBI Taxonomy" id="1294"/>
    <lineage>
        <taxon>Bacteria</taxon>
        <taxon>Bacillati</taxon>
        <taxon>Bacillota</taxon>
        <taxon>Bacilli</taxon>
        <taxon>Bacillales</taxon>
        <taxon>Staphylococcaceae</taxon>
        <taxon>Staphylococcus</taxon>
    </lineage>
</organism>
<evidence type="ECO:0000313" key="13">
    <source>
        <dbReference type="Proteomes" id="UP000652995"/>
    </source>
</evidence>
<dbReference type="InterPro" id="IPR002464">
    <property type="entry name" value="DNA/RNA_helicase_DEAH_CS"/>
</dbReference>
<gene>
    <name evidence="11" type="primary">recQ1</name>
    <name evidence="10" type="ORF">GCM10007183_10330</name>
    <name evidence="11" type="ORF">SAMEA4412661_01165</name>
</gene>
<dbReference type="GO" id="GO:0043138">
    <property type="term" value="F:3'-5' DNA helicase activity"/>
    <property type="evidence" value="ECO:0007669"/>
    <property type="project" value="TreeGrafter"/>
</dbReference>
<dbReference type="Pfam" id="PF00270">
    <property type="entry name" value="DEAD"/>
    <property type="match status" value="1"/>
</dbReference>
<evidence type="ECO:0000313" key="10">
    <source>
        <dbReference type="EMBL" id="GGA88087.1"/>
    </source>
</evidence>
<reference evidence="11 12" key="2">
    <citation type="submission" date="2017-06" db="EMBL/GenBank/DDBJ databases">
        <authorList>
            <consortium name="Pathogen Informatics"/>
        </authorList>
    </citation>
    <scope>NUCLEOTIDE SEQUENCE [LARGE SCALE GENOMIC DNA]</scope>
    <source>
        <strain evidence="11 12">NCTC13833</strain>
    </source>
</reference>
<dbReference type="SMART" id="SM00490">
    <property type="entry name" value="HELICc"/>
    <property type="match status" value="1"/>
</dbReference>
<dbReference type="InterPro" id="IPR014001">
    <property type="entry name" value="Helicase_ATP-bd"/>
</dbReference>
<feature type="domain" description="Helicase ATP-binding" evidence="8">
    <location>
        <begin position="23"/>
        <end position="190"/>
    </location>
</feature>